<feature type="domain" description="Flavodoxin-like fold" evidence="2">
    <location>
        <begin position="2"/>
        <end position="170"/>
    </location>
</feature>
<protein>
    <submittedName>
        <fullName evidence="3">Glutathione-regulated potassium-efflux system ancillary protein KefG</fullName>
    </submittedName>
</protein>
<evidence type="ECO:0000313" key="4">
    <source>
        <dbReference type="Proteomes" id="UP000539642"/>
    </source>
</evidence>
<name>A0A840USP6_9BACT</name>
<keyword evidence="1" id="KW-0560">Oxidoreductase</keyword>
<comment type="caution">
    <text evidence="3">The sequence shown here is derived from an EMBL/GenBank/DDBJ whole genome shotgun (WGS) entry which is preliminary data.</text>
</comment>
<dbReference type="PANTHER" id="PTHR47307:SF1">
    <property type="entry name" value="GLUTATHIONE-REGULATED POTASSIUM-EFFLUX SYSTEM ANCILLARY PROTEIN KEFG"/>
    <property type="match status" value="1"/>
</dbReference>
<dbReference type="EMBL" id="JACHEO010000014">
    <property type="protein sequence ID" value="MBB5348675.1"/>
    <property type="molecule type" value="Genomic_DNA"/>
</dbReference>
<dbReference type="InterPro" id="IPR029039">
    <property type="entry name" value="Flavoprotein-like_sf"/>
</dbReference>
<dbReference type="RefSeq" id="WP_183351510.1">
    <property type="nucleotide sequence ID" value="NZ_JACHEO010000014.1"/>
</dbReference>
<gene>
    <name evidence="3" type="ORF">HNQ81_002415</name>
</gene>
<dbReference type="Proteomes" id="UP000539642">
    <property type="component" value="Unassembled WGS sequence"/>
</dbReference>
<dbReference type="AlphaFoldDB" id="A0A840USP6"/>
<reference evidence="3 4" key="1">
    <citation type="submission" date="2020-08" db="EMBL/GenBank/DDBJ databases">
        <title>Genomic Encyclopedia of Type Strains, Phase IV (KMG-IV): sequencing the most valuable type-strain genomes for metagenomic binning, comparative biology and taxonomic classification.</title>
        <authorList>
            <person name="Goeker M."/>
        </authorList>
    </citation>
    <scope>NUCLEOTIDE SEQUENCE [LARGE SCALE GENOMIC DNA]</scope>
    <source>
        <strain evidence="3 4">DSM 28570</strain>
    </source>
</reference>
<dbReference type="GO" id="GO:0009055">
    <property type="term" value="F:electron transfer activity"/>
    <property type="evidence" value="ECO:0007669"/>
    <property type="project" value="TreeGrafter"/>
</dbReference>
<dbReference type="GO" id="GO:0010181">
    <property type="term" value="F:FMN binding"/>
    <property type="evidence" value="ECO:0007669"/>
    <property type="project" value="TreeGrafter"/>
</dbReference>
<sequence length="202" mass="23084">MKKILIIFAHPAIARSKINAAMRGAVEDLGGVTFHDLYAIYPDFLIDVADEQKLCQAHDVIIFQHPLYWYSTPAILKEWLDLVLQYGWAYGVKGRALEGKYFFQALTAGGDTDSYRKNGLNTFTIGELTAPYRATANTCRMEWLPPFTVLGMHRGMSDEEINRHAEEYRRVVTALRDGTFDMQKAKQNEYLNSNLDLTIRKV</sequence>
<accession>A0A840USP6</accession>
<evidence type="ECO:0000313" key="3">
    <source>
        <dbReference type="EMBL" id="MBB5348675.1"/>
    </source>
</evidence>
<dbReference type="InterPro" id="IPR046980">
    <property type="entry name" value="KefG/KefF"/>
</dbReference>
<dbReference type="SUPFAM" id="SSF52218">
    <property type="entry name" value="Flavoproteins"/>
    <property type="match status" value="1"/>
</dbReference>
<proteinExistence type="predicted"/>
<dbReference type="GO" id="GO:0003955">
    <property type="term" value="F:NAD(P)H dehydrogenase (quinone) activity"/>
    <property type="evidence" value="ECO:0007669"/>
    <property type="project" value="TreeGrafter"/>
</dbReference>
<dbReference type="Pfam" id="PF02525">
    <property type="entry name" value="Flavodoxin_2"/>
    <property type="match status" value="1"/>
</dbReference>
<dbReference type="InterPro" id="IPR003680">
    <property type="entry name" value="Flavodoxin_fold"/>
</dbReference>
<dbReference type="PANTHER" id="PTHR47307">
    <property type="entry name" value="GLUTATHIONE-REGULATED POTASSIUM-EFFLUX SYSTEM ANCILLARY PROTEIN KEFG"/>
    <property type="match status" value="1"/>
</dbReference>
<evidence type="ECO:0000256" key="1">
    <source>
        <dbReference type="ARBA" id="ARBA00023002"/>
    </source>
</evidence>
<dbReference type="Gene3D" id="3.40.50.360">
    <property type="match status" value="1"/>
</dbReference>
<evidence type="ECO:0000259" key="2">
    <source>
        <dbReference type="Pfam" id="PF02525"/>
    </source>
</evidence>
<organism evidence="3 4">
    <name type="scientific">Desulfoprunum benzoelyticum</name>
    <dbReference type="NCBI Taxonomy" id="1506996"/>
    <lineage>
        <taxon>Bacteria</taxon>
        <taxon>Pseudomonadati</taxon>
        <taxon>Thermodesulfobacteriota</taxon>
        <taxon>Desulfobulbia</taxon>
        <taxon>Desulfobulbales</taxon>
        <taxon>Desulfobulbaceae</taxon>
        <taxon>Desulfoprunum</taxon>
    </lineage>
</organism>
<keyword evidence="4" id="KW-1185">Reference proteome</keyword>